<dbReference type="AlphaFoldDB" id="A0A9N9GVL3"/>
<dbReference type="Proteomes" id="UP000789706">
    <property type="component" value="Unassembled WGS sequence"/>
</dbReference>
<dbReference type="OrthoDB" id="2397787at2759"/>
<accession>A0A9N9GVL3</accession>
<organism evidence="2 3">
    <name type="scientific">Diversispora eburnea</name>
    <dbReference type="NCBI Taxonomy" id="1213867"/>
    <lineage>
        <taxon>Eukaryota</taxon>
        <taxon>Fungi</taxon>
        <taxon>Fungi incertae sedis</taxon>
        <taxon>Mucoromycota</taxon>
        <taxon>Glomeromycotina</taxon>
        <taxon>Glomeromycetes</taxon>
        <taxon>Diversisporales</taxon>
        <taxon>Diversisporaceae</taxon>
        <taxon>Diversispora</taxon>
    </lineage>
</organism>
<feature type="compositionally biased region" description="Acidic residues" evidence="1">
    <location>
        <begin position="155"/>
        <end position="175"/>
    </location>
</feature>
<feature type="non-terminal residue" evidence="2">
    <location>
        <position position="1"/>
    </location>
</feature>
<protein>
    <submittedName>
        <fullName evidence="2">996_t:CDS:1</fullName>
    </submittedName>
</protein>
<proteinExistence type="predicted"/>
<feature type="compositionally biased region" description="Basic and acidic residues" evidence="1">
    <location>
        <begin position="122"/>
        <end position="138"/>
    </location>
</feature>
<evidence type="ECO:0000313" key="2">
    <source>
        <dbReference type="EMBL" id="CAG8628449.1"/>
    </source>
</evidence>
<keyword evidence="3" id="KW-1185">Reference proteome</keyword>
<reference evidence="2" key="1">
    <citation type="submission" date="2021-06" db="EMBL/GenBank/DDBJ databases">
        <authorList>
            <person name="Kallberg Y."/>
            <person name="Tangrot J."/>
            <person name="Rosling A."/>
        </authorList>
    </citation>
    <scope>NUCLEOTIDE SEQUENCE</scope>
    <source>
        <strain evidence="2">AZ414A</strain>
    </source>
</reference>
<feature type="non-terminal residue" evidence="2">
    <location>
        <position position="481"/>
    </location>
</feature>
<name>A0A9N9GVL3_9GLOM</name>
<sequence>LMSEMFTHKYFDKKASEWNVLDFLDECEEERFDLMTNLYIKGLENIVNCERDYKRERAQMLLDNYKKASVEAFLLNVVINLSRSEGGTINGSVNNVNGNMTCGNFAAGPSNKRGEEEVDDSKEERASKKTRKDAKDRLTTPPPNPIFSESIEINSDSENDSESDTESIDIDQGEVEIEKLTQDEIHIRNKLLAILDAQQKKDIKSGKNFLTSVSLNHIIDLSNDKVQKEVDKSLNKDQIKWINGSRRSVPNLVRKSFVPSETFNSYNHEDYDIAQQILTHFSVRLEAPLRVEVESLNYERTFSIDTIIYIINRLFRMHQDVVDLVWIELTTPNTKKRKIDGLIKIINSIQKNQTIVLIEFSYGRRAPLSKIISDEKIARIYLIQTANGEIKIKYLVRPLPSIYILQLFTCIKIPVSFDEFEQFAKKITDLMNLQVDVLSTIQAMKEATTVENAIHITSIDDTPVKKKIAKSENQPLPSSCP</sequence>
<comment type="caution">
    <text evidence="2">The sequence shown here is derived from an EMBL/GenBank/DDBJ whole genome shotgun (WGS) entry which is preliminary data.</text>
</comment>
<gene>
    <name evidence="2" type="ORF">DEBURN_LOCUS10670</name>
</gene>
<dbReference type="EMBL" id="CAJVPK010003546">
    <property type="protein sequence ID" value="CAG8628449.1"/>
    <property type="molecule type" value="Genomic_DNA"/>
</dbReference>
<evidence type="ECO:0000256" key="1">
    <source>
        <dbReference type="SAM" id="MobiDB-lite"/>
    </source>
</evidence>
<evidence type="ECO:0000313" key="3">
    <source>
        <dbReference type="Proteomes" id="UP000789706"/>
    </source>
</evidence>
<feature type="region of interest" description="Disordered" evidence="1">
    <location>
        <begin position="104"/>
        <end position="175"/>
    </location>
</feature>